<organism evidence="3 4">
    <name type="scientific">Ralstonia pseudosolanacearum</name>
    <dbReference type="NCBI Taxonomy" id="1310165"/>
    <lineage>
        <taxon>Bacteria</taxon>
        <taxon>Pseudomonadati</taxon>
        <taxon>Pseudomonadota</taxon>
        <taxon>Betaproteobacteria</taxon>
        <taxon>Burkholderiales</taxon>
        <taxon>Burkholderiaceae</taxon>
        <taxon>Ralstonia</taxon>
        <taxon>Ralstonia solanacearum species complex</taxon>
    </lineage>
</organism>
<protein>
    <submittedName>
        <fullName evidence="3">Lytic transglycosylase domain-containing protein</fullName>
    </submittedName>
</protein>
<dbReference type="InterPro" id="IPR023346">
    <property type="entry name" value="Lysozyme-like_dom_sf"/>
</dbReference>
<dbReference type="InterPro" id="IPR008258">
    <property type="entry name" value="Transglycosylase_SLT_dom_1"/>
</dbReference>
<sequence>MVPAALRLLLPVAACLLLSPAANGEPLPTRPHVRVPALTHACFQHASNRRKLDLNLLLAIGKVESNYRAEVTNERSSAIGVMQIMPFHLGWLKKYGIYERDLYDACTNINVGSALLADFMRMYGGDTWRAVGAYGAGIKPEKERARVAYAQLVRDVYLRLTQQPAQVSNGTATSPVSQPVAASRPQLVIQQ</sequence>
<accession>A0A454TLP0</accession>
<dbReference type="SUPFAM" id="SSF53955">
    <property type="entry name" value="Lysozyme-like"/>
    <property type="match status" value="1"/>
</dbReference>
<feature type="chain" id="PRO_5019079198" evidence="1">
    <location>
        <begin position="25"/>
        <end position="191"/>
    </location>
</feature>
<evidence type="ECO:0000313" key="4">
    <source>
        <dbReference type="Proteomes" id="UP000271222"/>
    </source>
</evidence>
<dbReference type="AlphaFoldDB" id="A0A454TLP0"/>
<name>A0A454TLP0_9RALS</name>
<dbReference type="CDD" id="cd13400">
    <property type="entry name" value="LT_IagB-like"/>
    <property type="match status" value="1"/>
</dbReference>
<dbReference type="EMBL" id="RJTL01000038">
    <property type="protein sequence ID" value="RNM03028.1"/>
    <property type="molecule type" value="Genomic_DNA"/>
</dbReference>
<reference evidence="3 4" key="1">
    <citation type="submission" date="2018-10" db="EMBL/GenBank/DDBJ databases">
        <title>Draft Genome Sequence of Ralstonia pseudosolanacearum (R. solanacearum phylotype I) Strain Tg03 Isolated from Luffa cylindrica in China.</title>
        <authorList>
            <person name="Yuan G.-Q."/>
            <person name="Li Q.-Q."/>
            <person name="Zhang Y.-W."/>
        </authorList>
    </citation>
    <scope>NUCLEOTIDE SEQUENCE [LARGE SCALE GENOMIC DNA]</scope>
    <source>
        <strain evidence="3 4">Tg03</strain>
    </source>
</reference>
<evidence type="ECO:0000256" key="1">
    <source>
        <dbReference type="SAM" id="SignalP"/>
    </source>
</evidence>
<feature type="signal peptide" evidence="1">
    <location>
        <begin position="1"/>
        <end position="24"/>
    </location>
</feature>
<evidence type="ECO:0000313" key="3">
    <source>
        <dbReference type="EMBL" id="RNM03028.1"/>
    </source>
</evidence>
<evidence type="ECO:0000259" key="2">
    <source>
        <dbReference type="Pfam" id="PF01464"/>
    </source>
</evidence>
<dbReference type="OrthoDB" id="9808681at2"/>
<feature type="domain" description="Transglycosylase SLT" evidence="2">
    <location>
        <begin position="42"/>
        <end position="148"/>
    </location>
</feature>
<dbReference type="Gene3D" id="1.10.530.10">
    <property type="match status" value="1"/>
</dbReference>
<proteinExistence type="predicted"/>
<keyword evidence="1" id="KW-0732">Signal</keyword>
<comment type="caution">
    <text evidence="3">The sequence shown here is derived from an EMBL/GenBank/DDBJ whole genome shotgun (WGS) entry which is preliminary data.</text>
</comment>
<gene>
    <name evidence="3" type="ORF">EGA29_19850</name>
</gene>
<dbReference type="Pfam" id="PF01464">
    <property type="entry name" value="SLT"/>
    <property type="match status" value="1"/>
</dbReference>
<dbReference type="Proteomes" id="UP000271222">
    <property type="component" value="Unassembled WGS sequence"/>
</dbReference>